<dbReference type="InterPro" id="IPR023631">
    <property type="entry name" value="Amidase_dom"/>
</dbReference>
<dbReference type="GO" id="GO:0004040">
    <property type="term" value="F:amidase activity"/>
    <property type="evidence" value="ECO:0007669"/>
    <property type="project" value="UniProtKB-EC"/>
</dbReference>
<dbReference type="NCBIfam" id="NF006006">
    <property type="entry name" value="PRK08137.1"/>
    <property type="match status" value="1"/>
</dbReference>
<proteinExistence type="predicted"/>
<evidence type="ECO:0000313" key="3">
    <source>
        <dbReference type="EMBL" id="MBV7256258.1"/>
    </source>
</evidence>
<feature type="region of interest" description="Disordered" evidence="1">
    <location>
        <begin position="1"/>
        <end position="26"/>
    </location>
</feature>
<dbReference type="PANTHER" id="PTHR42678">
    <property type="entry name" value="AMIDASE"/>
    <property type="match status" value="1"/>
</dbReference>
<evidence type="ECO:0000313" key="4">
    <source>
        <dbReference type="Proteomes" id="UP000722336"/>
    </source>
</evidence>
<protein>
    <submittedName>
        <fullName evidence="3">Amidase</fullName>
        <ecNumber evidence="3">3.5.1.4</ecNumber>
    </submittedName>
</protein>
<organism evidence="3 4">
    <name type="scientific">Pacificimonas pallii</name>
    <dbReference type="NCBI Taxonomy" id="2827236"/>
    <lineage>
        <taxon>Bacteria</taxon>
        <taxon>Pseudomonadati</taxon>
        <taxon>Pseudomonadota</taxon>
        <taxon>Alphaproteobacteria</taxon>
        <taxon>Sphingomonadales</taxon>
        <taxon>Sphingosinicellaceae</taxon>
        <taxon>Pacificimonas</taxon>
    </lineage>
</organism>
<name>A0ABS6SCW5_9SPHN</name>
<dbReference type="Pfam" id="PF01425">
    <property type="entry name" value="Amidase"/>
    <property type="match status" value="1"/>
</dbReference>
<keyword evidence="3" id="KW-0378">Hydrolase</keyword>
<evidence type="ECO:0000259" key="2">
    <source>
        <dbReference type="Pfam" id="PF01425"/>
    </source>
</evidence>
<sequence>MLAGVAGATTASAQPGPDPSEFPGPAETKVRAALERIEKTEPFVNAIIALEPGILDQARAMDLRRAVRGPLYGEPILVKDNIEAKGALPTTAGSLALKDNVTDRDAPAIAGLRGAGAVILGKANLSEWANFRSFGSISGWSGVGGQTRNPHALDRSPCGSSAGSGAAVSAGMVSMAVGTETNGSITCPAAMNGIVGFKPTVGLVSRTHIIPISASQDTAGPMTRTVRDAARMLNWMAGSDPADPATVEADRRRTDYVAAVDAASLAGIRLGVMRFATGFGTDERFEEALAVLRAAGAELIDIDELGTALDDDELSFKLLLQEFKDDLNAYLASTPPQVDVRTLADLIAFNGQSERELALFDQNIFVLSEATDGRQSEDYQDIRDAVAAYSGPNGIDRLLEEYDVVALIGPTTAPAMLIDSVHGDSWHGGGAGYLAAHAGYPHLTVPMGKHRGLPVGLSFIGAKWDDANILALGAAYEEMAGIDPSVSLRPSLETGNAALAPYPETDE</sequence>
<accession>A0ABS6SCW5</accession>
<dbReference type="EC" id="3.5.1.4" evidence="3"/>
<gene>
    <name evidence="3" type="ORF">KCG44_05605</name>
</gene>
<reference evidence="3 4" key="1">
    <citation type="submission" date="2021-04" db="EMBL/GenBank/DDBJ databases">
        <authorList>
            <person name="Pira H."/>
            <person name="Risdian C."/>
            <person name="Wink J."/>
        </authorList>
    </citation>
    <scope>NUCLEOTIDE SEQUENCE [LARGE SCALE GENOMIC DNA]</scope>
    <source>
        <strain evidence="3 4">WHA3</strain>
    </source>
</reference>
<keyword evidence="4" id="KW-1185">Reference proteome</keyword>
<dbReference type="EMBL" id="JAGSPA010000002">
    <property type="protein sequence ID" value="MBV7256258.1"/>
    <property type="molecule type" value="Genomic_DNA"/>
</dbReference>
<dbReference type="Proteomes" id="UP000722336">
    <property type="component" value="Unassembled WGS sequence"/>
</dbReference>
<dbReference type="PANTHER" id="PTHR42678:SF34">
    <property type="entry name" value="OS04G0183300 PROTEIN"/>
    <property type="match status" value="1"/>
</dbReference>
<evidence type="ECO:0000256" key="1">
    <source>
        <dbReference type="SAM" id="MobiDB-lite"/>
    </source>
</evidence>
<feature type="domain" description="Amidase" evidence="2">
    <location>
        <begin position="30"/>
        <end position="470"/>
    </location>
</feature>
<comment type="caution">
    <text evidence="3">The sequence shown here is derived from an EMBL/GenBank/DDBJ whole genome shotgun (WGS) entry which is preliminary data.</text>
</comment>